<dbReference type="AlphaFoldDB" id="A0AAD5SQU3"/>
<accession>A0AAD5SQU3</accession>
<proteinExistence type="predicted"/>
<organism evidence="1 2">
    <name type="scientific">Physocladia obscura</name>
    <dbReference type="NCBI Taxonomy" id="109957"/>
    <lineage>
        <taxon>Eukaryota</taxon>
        <taxon>Fungi</taxon>
        <taxon>Fungi incertae sedis</taxon>
        <taxon>Chytridiomycota</taxon>
        <taxon>Chytridiomycota incertae sedis</taxon>
        <taxon>Chytridiomycetes</taxon>
        <taxon>Chytridiales</taxon>
        <taxon>Chytriomycetaceae</taxon>
        <taxon>Physocladia</taxon>
    </lineage>
</organism>
<name>A0AAD5SQU3_9FUNG</name>
<gene>
    <name evidence="1" type="ORF">HK100_007370</name>
</gene>
<dbReference type="EMBL" id="JADGJH010003470">
    <property type="protein sequence ID" value="KAJ3090712.1"/>
    <property type="molecule type" value="Genomic_DNA"/>
</dbReference>
<reference evidence="1" key="1">
    <citation type="submission" date="2020-05" db="EMBL/GenBank/DDBJ databases">
        <title>Phylogenomic resolution of chytrid fungi.</title>
        <authorList>
            <person name="Stajich J.E."/>
            <person name="Amses K."/>
            <person name="Simmons R."/>
            <person name="Seto K."/>
            <person name="Myers J."/>
            <person name="Bonds A."/>
            <person name="Quandt C.A."/>
            <person name="Barry K."/>
            <person name="Liu P."/>
            <person name="Grigoriev I."/>
            <person name="Longcore J.E."/>
            <person name="James T.Y."/>
        </authorList>
    </citation>
    <scope>NUCLEOTIDE SEQUENCE</scope>
    <source>
        <strain evidence="1">JEL0513</strain>
    </source>
</reference>
<protein>
    <submittedName>
        <fullName evidence="1">Uncharacterized protein</fullName>
    </submittedName>
</protein>
<dbReference type="Proteomes" id="UP001211907">
    <property type="component" value="Unassembled WGS sequence"/>
</dbReference>
<evidence type="ECO:0000313" key="2">
    <source>
        <dbReference type="Proteomes" id="UP001211907"/>
    </source>
</evidence>
<keyword evidence="2" id="KW-1185">Reference proteome</keyword>
<evidence type="ECO:0000313" key="1">
    <source>
        <dbReference type="EMBL" id="KAJ3090712.1"/>
    </source>
</evidence>
<comment type="caution">
    <text evidence="1">The sequence shown here is derived from an EMBL/GenBank/DDBJ whole genome shotgun (WGS) entry which is preliminary data.</text>
</comment>
<sequence length="133" mass="15298">MSDTRKQQPIKRNSLTDLGSRLNILQDPWYQFKLFVLKTKILESGVGIVIGRAFQDCVRTIKAIFERNLSHLRECPYCISDIPVEASRCSFCTSHVDPFVGRTVAVAASMRSKVIIEDRTRDWIDTSELEKKY</sequence>